<name>A0A5P2G830_9BACT</name>
<feature type="transmembrane region" description="Helical" evidence="3">
    <location>
        <begin position="117"/>
        <end position="134"/>
    </location>
</feature>
<feature type="transmembrane region" description="Helical" evidence="3">
    <location>
        <begin position="7"/>
        <end position="26"/>
    </location>
</feature>
<evidence type="ECO:0000256" key="1">
    <source>
        <dbReference type="ARBA" id="ARBA00022679"/>
    </source>
</evidence>
<gene>
    <name evidence="4" type="ORF">E0W69_017905</name>
</gene>
<feature type="transmembrane region" description="Helical" evidence="3">
    <location>
        <begin position="172"/>
        <end position="195"/>
    </location>
</feature>
<keyword evidence="3" id="KW-0812">Transmembrane</keyword>
<reference evidence="4 5" key="1">
    <citation type="submission" date="2019-09" db="EMBL/GenBank/DDBJ databases">
        <title>Complete genome sequence of Arachidicoccus sp. B3-10 isolated from apple orchard soil.</title>
        <authorList>
            <person name="Kim H.S."/>
            <person name="Han K.-I."/>
            <person name="Suh M.K."/>
            <person name="Lee K.C."/>
            <person name="Eom M.K."/>
            <person name="Kim J.-S."/>
            <person name="Kang S.W."/>
            <person name="Sin Y."/>
            <person name="Lee J.-S."/>
        </authorList>
    </citation>
    <scope>NUCLEOTIDE SEQUENCE [LARGE SCALE GENOMIC DNA]</scope>
    <source>
        <strain evidence="4 5">B3-10</strain>
    </source>
</reference>
<evidence type="ECO:0000313" key="4">
    <source>
        <dbReference type="EMBL" id="QES90449.1"/>
    </source>
</evidence>
<keyword evidence="3" id="KW-0472">Membrane</keyword>
<dbReference type="AlphaFoldDB" id="A0A5P2G830"/>
<proteinExistence type="inferred from homology"/>
<dbReference type="RefSeq" id="WP_131331431.1">
    <property type="nucleotide sequence ID" value="NZ_CP044016.1"/>
</dbReference>
<protein>
    <submittedName>
        <fullName evidence="4">CDP-alcohol phosphatidyltransferase</fullName>
    </submittedName>
</protein>
<organism evidence="4 5">
    <name type="scientific">Rhizosphaericola mali</name>
    <dbReference type="NCBI Taxonomy" id="2545455"/>
    <lineage>
        <taxon>Bacteria</taxon>
        <taxon>Pseudomonadati</taxon>
        <taxon>Bacteroidota</taxon>
        <taxon>Chitinophagia</taxon>
        <taxon>Chitinophagales</taxon>
        <taxon>Chitinophagaceae</taxon>
        <taxon>Rhizosphaericola</taxon>
    </lineage>
</organism>
<dbReference type="GO" id="GO:0008654">
    <property type="term" value="P:phospholipid biosynthetic process"/>
    <property type="evidence" value="ECO:0007669"/>
    <property type="project" value="InterPro"/>
</dbReference>
<dbReference type="InterPro" id="IPR048254">
    <property type="entry name" value="CDP_ALCOHOL_P_TRANSF_CS"/>
</dbReference>
<dbReference type="GO" id="GO:0016780">
    <property type="term" value="F:phosphotransferase activity, for other substituted phosphate groups"/>
    <property type="evidence" value="ECO:0007669"/>
    <property type="project" value="InterPro"/>
</dbReference>
<dbReference type="Pfam" id="PF01066">
    <property type="entry name" value="CDP-OH_P_transf"/>
    <property type="match status" value="1"/>
</dbReference>
<dbReference type="InterPro" id="IPR000462">
    <property type="entry name" value="CDP-OH_P_trans"/>
</dbReference>
<feature type="transmembrane region" description="Helical" evidence="3">
    <location>
        <begin position="46"/>
        <end position="70"/>
    </location>
</feature>
<dbReference type="OrthoDB" id="9777147at2"/>
<comment type="similarity">
    <text evidence="2">Belongs to the CDP-alcohol phosphatidyltransferase class-I family.</text>
</comment>
<dbReference type="PROSITE" id="PS00379">
    <property type="entry name" value="CDP_ALCOHOL_P_TRANSF"/>
    <property type="match status" value="1"/>
</dbReference>
<keyword evidence="3" id="KW-1133">Transmembrane helix</keyword>
<evidence type="ECO:0000256" key="2">
    <source>
        <dbReference type="RuleBase" id="RU003750"/>
    </source>
</evidence>
<keyword evidence="5" id="KW-1185">Reference proteome</keyword>
<feature type="transmembrane region" description="Helical" evidence="3">
    <location>
        <begin position="146"/>
        <end position="166"/>
    </location>
</feature>
<dbReference type="Gene3D" id="1.20.120.1760">
    <property type="match status" value="1"/>
</dbReference>
<evidence type="ECO:0000313" key="5">
    <source>
        <dbReference type="Proteomes" id="UP000292424"/>
    </source>
</evidence>
<sequence>MKHIANGFTLLNLIFGGLAIIAVLQSGLTTTMDDNGLTYIILPEKIYLASVFIGCAAIIDFLDGFVARLLKISSPMGMQLDSLADVVSFGVAPGMIVFQFLRLAYSKGEGGLDVNELALVPALLLPAFGAVRLARFNLDSSHSPYFKGVPIPAVGLLIASFPLIYWHTQSVYVIQIFTNPIFWYASIAILCFLMVSTTPMLSLKMKCFAIKKDWPLIALMLIAIISGILTEWLAVPIVFIAYLIFSLTTIKKKNLSESL</sequence>
<keyword evidence="1 2" id="KW-0808">Transferase</keyword>
<dbReference type="Proteomes" id="UP000292424">
    <property type="component" value="Chromosome"/>
</dbReference>
<dbReference type="InterPro" id="IPR043130">
    <property type="entry name" value="CDP-OH_PTrfase_TM_dom"/>
</dbReference>
<feature type="transmembrane region" description="Helical" evidence="3">
    <location>
        <begin position="82"/>
        <end position="105"/>
    </location>
</feature>
<accession>A0A5P2G830</accession>
<dbReference type="EMBL" id="CP044016">
    <property type="protein sequence ID" value="QES90449.1"/>
    <property type="molecule type" value="Genomic_DNA"/>
</dbReference>
<dbReference type="KEGG" id="arac:E0W69_017905"/>
<feature type="transmembrane region" description="Helical" evidence="3">
    <location>
        <begin position="216"/>
        <end position="245"/>
    </location>
</feature>
<evidence type="ECO:0000256" key="3">
    <source>
        <dbReference type="SAM" id="Phobius"/>
    </source>
</evidence>
<dbReference type="GO" id="GO:0016020">
    <property type="term" value="C:membrane"/>
    <property type="evidence" value="ECO:0007669"/>
    <property type="project" value="InterPro"/>
</dbReference>